<keyword evidence="2" id="KW-1185">Reference proteome</keyword>
<gene>
    <name evidence="1" type="ORF">Pan54_10220</name>
</gene>
<proteinExistence type="predicted"/>
<comment type="caution">
    <text evidence="1">The sequence shown here is derived from an EMBL/GenBank/DDBJ whole genome shotgun (WGS) entry which is preliminary data.</text>
</comment>
<evidence type="ECO:0000313" key="1">
    <source>
        <dbReference type="EMBL" id="TWT60308.1"/>
    </source>
</evidence>
<organism evidence="1 2">
    <name type="scientific">Rubinisphaera italica</name>
    <dbReference type="NCBI Taxonomy" id="2527969"/>
    <lineage>
        <taxon>Bacteria</taxon>
        <taxon>Pseudomonadati</taxon>
        <taxon>Planctomycetota</taxon>
        <taxon>Planctomycetia</taxon>
        <taxon>Planctomycetales</taxon>
        <taxon>Planctomycetaceae</taxon>
        <taxon>Rubinisphaera</taxon>
    </lineage>
</organism>
<sequence length="69" mass="7721">MTTTTVTIRSNPPILISTTIGNQVCKKTNLISNFHNLLKSKISNCNILHNCKILRTKTARVSSLTRPNR</sequence>
<dbReference type="Proteomes" id="UP000316095">
    <property type="component" value="Unassembled WGS sequence"/>
</dbReference>
<evidence type="ECO:0000313" key="2">
    <source>
        <dbReference type="Proteomes" id="UP000316095"/>
    </source>
</evidence>
<accession>A0A5C5XC03</accession>
<dbReference type="EMBL" id="SJPG01000001">
    <property type="protein sequence ID" value="TWT60308.1"/>
    <property type="molecule type" value="Genomic_DNA"/>
</dbReference>
<protein>
    <submittedName>
        <fullName evidence="1">Uncharacterized protein</fullName>
    </submittedName>
</protein>
<name>A0A5C5XC03_9PLAN</name>
<dbReference type="AlphaFoldDB" id="A0A5C5XC03"/>
<reference evidence="1 2" key="1">
    <citation type="submission" date="2019-02" db="EMBL/GenBank/DDBJ databases">
        <title>Deep-cultivation of Planctomycetes and their phenomic and genomic characterization uncovers novel biology.</title>
        <authorList>
            <person name="Wiegand S."/>
            <person name="Jogler M."/>
            <person name="Boedeker C."/>
            <person name="Pinto D."/>
            <person name="Vollmers J."/>
            <person name="Rivas-Marin E."/>
            <person name="Kohn T."/>
            <person name="Peeters S.H."/>
            <person name="Heuer A."/>
            <person name="Rast P."/>
            <person name="Oberbeckmann S."/>
            <person name="Bunk B."/>
            <person name="Jeske O."/>
            <person name="Meyerdierks A."/>
            <person name="Storesund J.E."/>
            <person name="Kallscheuer N."/>
            <person name="Luecker S."/>
            <person name="Lage O.M."/>
            <person name="Pohl T."/>
            <person name="Merkel B.J."/>
            <person name="Hornburger P."/>
            <person name="Mueller R.-W."/>
            <person name="Bruemmer F."/>
            <person name="Labrenz M."/>
            <person name="Spormann A.M."/>
            <person name="Op Den Camp H."/>
            <person name="Overmann J."/>
            <person name="Amann R."/>
            <person name="Jetten M.S.M."/>
            <person name="Mascher T."/>
            <person name="Medema M.H."/>
            <person name="Devos D.P."/>
            <person name="Kaster A.-K."/>
            <person name="Ovreas L."/>
            <person name="Rohde M."/>
            <person name="Galperin M.Y."/>
            <person name="Jogler C."/>
        </authorList>
    </citation>
    <scope>NUCLEOTIDE SEQUENCE [LARGE SCALE GENOMIC DNA]</scope>
    <source>
        <strain evidence="1 2">Pan54</strain>
    </source>
</reference>